<name>A0A0F9M3I8_9ZZZZ</name>
<dbReference type="EMBL" id="LAZR01009677">
    <property type="protein sequence ID" value="KKM71220.1"/>
    <property type="molecule type" value="Genomic_DNA"/>
</dbReference>
<protein>
    <submittedName>
        <fullName evidence="1">Uncharacterized protein</fullName>
    </submittedName>
</protein>
<sequence>MKELVWKNRVYTKNFVTDFFQSIKNIVGGRLKHYEKLLDTAISETWEEFKKDDAQEVLASDAHAENVMKAAEIELGGIDSVEDLRTLWRSYRRAPLREAAMWSCYCDNCKKRRSI</sequence>
<dbReference type="Gene3D" id="3.30.110.70">
    <property type="entry name" value="Hypothetical protein apc22750. Chain B"/>
    <property type="match status" value="1"/>
</dbReference>
<accession>A0A0F9M3I8</accession>
<dbReference type="AlphaFoldDB" id="A0A0F9M3I8"/>
<gene>
    <name evidence="1" type="ORF">LCGC14_1432730</name>
</gene>
<organism evidence="1">
    <name type="scientific">marine sediment metagenome</name>
    <dbReference type="NCBI Taxonomy" id="412755"/>
    <lineage>
        <taxon>unclassified sequences</taxon>
        <taxon>metagenomes</taxon>
        <taxon>ecological metagenomes</taxon>
    </lineage>
</organism>
<dbReference type="InterPro" id="IPR002765">
    <property type="entry name" value="UPF0145_YbjQ-like"/>
</dbReference>
<proteinExistence type="predicted"/>
<comment type="caution">
    <text evidence="1">The sequence shown here is derived from an EMBL/GenBank/DDBJ whole genome shotgun (WGS) entry which is preliminary data.</text>
</comment>
<dbReference type="InterPro" id="IPR035439">
    <property type="entry name" value="UPF0145_dom_sf"/>
</dbReference>
<evidence type="ECO:0000313" key="1">
    <source>
        <dbReference type="EMBL" id="KKM71220.1"/>
    </source>
</evidence>
<reference evidence="1" key="1">
    <citation type="journal article" date="2015" name="Nature">
        <title>Complex archaea that bridge the gap between prokaryotes and eukaryotes.</title>
        <authorList>
            <person name="Spang A."/>
            <person name="Saw J.H."/>
            <person name="Jorgensen S.L."/>
            <person name="Zaremba-Niedzwiedzka K."/>
            <person name="Martijn J."/>
            <person name="Lind A.E."/>
            <person name="van Eijk R."/>
            <person name="Schleper C."/>
            <person name="Guy L."/>
            <person name="Ettema T.J."/>
        </authorList>
    </citation>
    <scope>NUCLEOTIDE SEQUENCE</scope>
</reference>
<dbReference type="Pfam" id="PF01906">
    <property type="entry name" value="YbjQ_1"/>
    <property type="match status" value="1"/>
</dbReference>
<dbReference type="SUPFAM" id="SSF117782">
    <property type="entry name" value="YbjQ-like"/>
    <property type="match status" value="1"/>
</dbReference>